<sequence length="134" mass="15294">MPTWGLMREASRGAGQHKYLMPELLGHFDGTREEALAELRSRARRYEPSRPWNPKRRRLFRERDGYLLVVTGSWESFCTRYSIAELVEDSDAPQETAAPDRSAPEPEPTPAPSPERYTDGVPVKPAWLGRTDLP</sequence>
<evidence type="ECO:0000313" key="2">
    <source>
        <dbReference type="EMBL" id="UNS96656.1"/>
    </source>
</evidence>
<gene>
    <name evidence="2" type="ORF">MMF93_09130</name>
</gene>
<protein>
    <submittedName>
        <fullName evidence="2">Uncharacterized protein</fullName>
    </submittedName>
</protein>
<evidence type="ECO:0000256" key="1">
    <source>
        <dbReference type="SAM" id="MobiDB-lite"/>
    </source>
</evidence>
<proteinExistence type="predicted"/>
<organism evidence="2 3">
    <name type="scientific">Streptomyces tubbatahanensis</name>
    <dbReference type="NCBI Taxonomy" id="2923272"/>
    <lineage>
        <taxon>Bacteria</taxon>
        <taxon>Bacillati</taxon>
        <taxon>Actinomycetota</taxon>
        <taxon>Actinomycetes</taxon>
        <taxon>Kitasatosporales</taxon>
        <taxon>Streptomycetaceae</taxon>
        <taxon>Streptomyces</taxon>
    </lineage>
</organism>
<feature type="region of interest" description="Disordered" evidence="1">
    <location>
        <begin position="88"/>
        <end position="134"/>
    </location>
</feature>
<dbReference type="Proteomes" id="UP001202244">
    <property type="component" value="Chromosome"/>
</dbReference>
<dbReference type="EMBL" id="CP093846">
    <property type="protein sequence ID" value="UNS96656.1"/>
    <property type="molecule type" value="Genomic_DNA"/>
</dbReference>
<accession>A0ABY3XQB5</accession>
<keyword evidence="3" id="KW-1185">Reference proteome</keyword>
<evidence type="ECO:0000313" key="3">
    <source>
        <dbReference type="Proteomes" id="UP001202244"/>
    </source>
</evidence>
<name>A0ABY3XQB5_9ACTN</name>
<dbReference type="RefSeq" id="WP_242750691.1">
    <property type="nucleotide sequence ID" value="NZ_CP093846.1"/>
</dbReference>
<reference evidence="2 3" key="1">
    <citation type="journal article" date="2023" name="Microbiol. Spectr.">
        <title>Synergy between Genome Mining, Metabolomics, and Bioinformatics Uncovers Antibacterial Chlorinated Carbazole Alkaloids and Their Biosynthetic Gene Cluster from Streptomyces tubbatahanensis sp. nov., a Novel Actinomycete Isolated from Sulu Sea, Philippines.</title>
        <authorList>
            <person name="Tenebro C.P."/>
            <person name="Trono D.J.V.L."/>
            <person name="Balida L.A.P."/>
            <person name="Bayog L.K.A."/>
            <person name="Bruna J.R."/>
            <person name="Sabido E.M."/>
            <person name="Caspe D.P.C."/>
            <person name="de Los Santos E.L.C."/>
            <person name="Saludes J.P."/>
            <person name="Dalisay D.S."/>
        </authorList>
    </citation>
    <scope>NUCLEOTIDE SEQUENCE [LARGE SCALE GENOMIC DNA]</scope>
    <source>
        <strain evidence="2 3">DSD3025</strain>
    </source>
</reference>